<evidence type="ECO:0000313" key="2">
    <source>
        <dbReference type="Proteomes" id="UP000316128"/>
    </source>
</evidence>
<accession>A0A4Y5TX13</accession>
<proteinExistence type="predicted"/>
<organism evidence="1 2">
    <name type="scientific">Aeromonas phage 2L372D</name>
    <dbReference type="NCBI Taxonomy" id="2588097"/>
    <lineage>
        <taxon>Viruses</taxon>
        <taxon>Duplodnaviria</taxon>
        <taxon>Heunggongvirae</taxon>
        <taxon>Uroviricota</taxon>
        <taxon>Caudoviricetes</taxon>
        <taxon>Plateaulakevirus</taxon>
        <taxon>Plateaulakevirus pv2L372D</taxon>
    </lineage>
</organism>
<dbReference type="EMBL" id="MK804893">
    <property type="protein sequence ID" value="QDB73944.1"/>
    <property type="molecule type" value="Genomic_DNA"/>
</dbReference>
<sequence length="68" mass="8063">MKLQKHHIEWLERNDGDYEIIPDRCRFERDGVHFVNKMRVCFKSTAFTFNEGGLSQAIDNILESYPES</sequence>
<name>A0A4Y5TX13_9CAUD</name>
<gene>
    <name evidence="1" type="ORF">2L372D_030</name>
</gene>
<protein>
    <submittedName>
        <fullName evidence="1">Uncharacterized protein</fullName>
    </submittedName>
</protein>
<keyword evidence="2" id="KW-1185">Reference proteome</keyword>
<reference evidence="1 2" key="1">
    <citation type="submission" date="2019-04" db="EMBL/GenBank/DDBJ databases">
        <title>Nine Novel Phages from a Plateau Lake in Southwest China Provide Insights into Aeromonas Phage Diversity.</title>
        <authorList>
            <person name="Xiao W."/>
            <person name="Bai M."/>
            <person name="Wang Y."/>
            <person name="Cui X."/>
        </authorList>
    </citation>
    <scope>NUCLEOTIDE SEQUENCE [LARGE SCALE GENOMIC DNA]</scope>
</reference>
<dbReference type="Proteomes" id="UP000316128">
    <property type="component" value="Segment"/>
</dbReference>
<evidence type="ECO:0000313" key="1">
    <source>
        <dbReference type="EMBL" id="QDB73944.1"/>
    </source>
</evidence>